<gene>
    <name evidence="2" type="ORF">Drose_05805</name>
</gene>
<keyword evidence="1" id="KW-1133">Transmembrane helix</keyword>
<keyword evidence="1" id="KW-0472">Membrane</keyword>
<reference evidence="2" key="1">
    <citation type="submission" date="2021-04" db="EMBL/GenBank/DDBJ databases">
        <title>Biosynthetic gene clusters of Dactylosporangioum roseum.</title>
        <authorList>
            <person name="Hartkoorn R.C."/>
            <person name="Beaudoing E."/>
            <person name="Hot D."/>
            <person name="Moureu S."/>
        </authorList>
    </citation>
    <scope>NUCLEOTIDE SEQUENCE</scope>
    <source>
        <strain evidence="2">NRRL B-16295</strain>
    </source>
</reference>
<protein>
    <submittedName>
        <fullName evidence="2">Uncharacterized protein</fullName>
    </submittedName>
</protein>
<feature type="transmembrane region" description="Helical" evidence="1">
    <location>
        <begin position="58"/>
        <end position="77"/>
    </location>
</feature>
<keyword evidence="3" id="KW-1185">Reference proteome</keyword>
<feature type="transmembrane region" description="Helical" evidence="1">
    <location>
        <begin position="32"/>
        <end position="51"/>
    </location>
</feature>
<dbReference type="Proteomes" id="UP001058271">
    <property type="component" value="Chromosome"/>
</dbReference>
<proteinExistence type="predicted"/>
<sequence>MTTFWLLVAALASFGSAAAGVAFCLKKLRKAWIPPSLLAAWIGSSFVAAVVHLGLENLVRATIGAATLFCAIAAAALHQASREHV</sequence>
<accession>A0ABY5Z9X0</accession>
<evidence type="ECO:0000313" key="3">
    <source>
        <dbReference type="Proteomes" id="UP001058271"/>
    </source>
</evidence>
<dbReference type="EMBL" id="CP073721">
    <property type="protein sequence ID" value="UWZ37785.1"/>
    <property type="molecule type" value="Genomic_DNA"/>
</dbReference>
<dbReference type="RefSeq" id="WP_260727148.1">
    <property type="nucleotide sequence ID" value="NZ_BAAABS010000033.1"/>
</dbReference>
<keyword evidence="1" id="KW-0812">Transmembrane</keyword>
<name>A0ABY5Z9X0_9ACTN</name>
<evidence type="ECO:0000313" key="2">
    <source>
        <dbReference type="EMBL" id="UWZ37785.1"/>
    </source>
</evidence>
<evidence type="ECO:0000256" key="1">
    <source>
        <dbReference type="SAM" id="Phobius"/>
    </source>
</evidence>
<organism evidence="2 3">
    <name type="scientific">Dactylosporangium roseum</name>
    <dbReference type="NCBI Taxonomy" id="47989"/>
    <lineage>
        <taxon>Bacteria</taxon>
        <taxon>Bacillati</taxon>
        <taxon>Actinomycetota</taxon>
        <taxon>Actinomycetes</taxon>
        <taxon>Micromonosporales</taxon>
        <taxon>Micromonosporaceae</taxon>
        <taxon>Dactylosporangium</taxon>
    </lineage>
</organism>